<evidence type="ECO:0000256" key="1">
    <source>
        <dbReference type="ARBA" id="ARBA00004651"/>
    </source>
</evidence>
<accession>A0A7W9SFA9</accession>
<feature type="transmembrane region" description="Helical" evidence="7">
    <location>
        <begin position="108"/>
        <end position="129"/>
    </location>
</feature>
<keyword evidence="5 7" id="KW-0472">Membrane</keyword>
<reference evidence="8 9" key="1">
    <citation type="submission" date="2020-08" db="EMBL/GenBank/DDBJ databases">
        <title>Genomic Encyclopedia of Type Strains, Phase IV (KMG-IV): sequencing the most valuable type-strain genomes for metagenomic binning, comparative biology and taxonomic classification.</title>
        <authorList>
            <person name="Goeker M."/>
        </authorList>
    </citation>
    <scope>NUCLEOTIDE SEQUENCE [LARGE SCALE GENOMIC DNA]</scope>
    <source>
        <strain evidence="8 9">DSM 17245</strain>
    </source>
</reference>
<keyword evidence="8" id="KW-0813">Transport</keyword>
<dbReference type="PANTHER" id="PTHR47089:SF1">
    <property type="entry name" value="GUANOSINE ABC TRANSPORTER PERMEASE PROTEIN NUPP"/>
    <property type="match status" value="1"/>
</dbReference>
<dbReference type="RefSeq" id="WP_183683671.1">
    <property type="nucleotide sequence ID" value="NZ_JACHHH010000004.1"/>
</dbReference>
<keyword evidence="2" id="KW-1003">Cell membrane</keyword>
<feature type="transmembrane region" description="Helical" evidence="7">
    <location>
        <begin position="315"/>
        <end position="333"/>
    </location>
</feature>
<keyword evidence="3 7" id="KW-0812">Transmembrane</keyword>
<evidence type="ECO:0000313" key="8">
    <source>
        <dbReference type="EMBL" id="MBB6041129.1"/>
    </source>
</evidence>
<sequence length="428" mass="46058">MSSKQQFQLFRFILALGISLGISMLIIFLVSKEPWTAISYLLLGPFGSMRHFLSIFAQATPLIFTGLALSLCFKSGNFSMITDACLYISAVLTAALAIRLSLPFPLHPLVILLLAVVMGGIIGSLPALAKLYFKANELVTSLMLNYVFFYLGLFTISKYFADREAGTFASLKYAKTAVLPILVKGSKLHLGFFLALLLAVLFSILLYKTRFGYELRLSGSNPSFAKMVGISSSKVILLTQVLAGMVAGLGGAVEQMGMYQRFNWQESPSYAWDGVIIAILSRNNPALVPFSALFLAYIRVGADIMSRKSDVQNELVALIQALLILFVTAEAFLSGWEHRREVKESLAAADTALPATEHRPATASAEPVATKADLVEATEPAATKAESAEANGLVAATADLVEASGATAEKSDSVDAVKTFPEPGKEEA</sequence>
<evidence type="ECO:0000313" key="9">
    <source>
        <dbReference type="Proteomes" id="UP000522163"/>
    </source>
</evidence>
<dbReference type="GeneID" id="85014648"/>
<feature type="transmembrane region" description="Helical" evidence="7">
    <location>
        <begin position="51"/>
        <end position="72"/>
    </location>
</feature>
<dbReference type="EMBL" id="JACHHH010000004">
    <property type="protein sequence ID" value="MBB6041129.1"/>
    <property type="molecule type" value="Genomic_DNA"/>
</dbReference>
<dbReference type="PANTHER" id="PTHR47089">
    <property type="entry name" value="ABC TRANSPORTER, PERMEASE PROTEIN"/>
    <property type="match status" value="1"/>
</dbReference>
<dbReference type="AlphaFoldDB" id="A0A7W9SFA9"/>
<evidence type="ECO:0000256" key="7">
    <source>
        <dbReference type="SAM" id="Phobius"/>
    </source>
</evidence>
<proteinExistence type="predicted"/>
<evidence type="ECO:0000256" key="4">
    <source>
        <dbReference type="ARBA" id="ARBA00022989"/>
    </source>
</evidence>
<protein>
    <submittedName>
        <fullName evidence="8">Simple sugar transport system permease protein</fullName>
    </submittedName>
</protein>
<feature type="region of interest" description="Disordered" evidence="6">
    <location>
        <begin position="405"/>
        <end position="428"/>
    </location>
</feature>
<dbReference type="InterPro" id="IPR001851">
    <property type="entry name" value="ABC_transp_permease"/>
</dbReference>
<feature type="transmembrane region" description="Helical" evidence="7">
    <location>
        <begin position="188"/>
        <end position="207"/>
    </location>
</feature>
<dbReference type="GO" id="GO:0005886">
    <property type="term" value="C:plasma membrane"/>
    <property type="evidence" value="ECO:0007669"/>
    <property type="project" value="UniProtKB-SubCell"/>
</dbReference>
<name>A0A7W9SFA9_9FIRM</name>
<gene>
    <name evidence="8" type="ORF">HNQ46_001101</name>
</gene>
<dbReference type="CDD" id="cd06580">
    <property type="entry name" value="TM_PBP1_transp_TpRbsC_like"/>
    <property type="match status" value="1"/>
</dbReference>
<organism evidence="8 9">
    <name type="scientific">Oribacterium sinus</name>
    <dbReference type="NCBI Taxonomy" id="237576"/>
    <lineage>
        <taxon>Bacteria</taxon>
        <taxon>Bacillati</taxon>
        <taxon>Bacillota</taxon>
        <taxon>Clostridia</taxon>
        <taxon>Lachnospirales</taxon>
        <taxon>Lachnospiraceae</taxon>
        <taxon>Oribacterium</taxon>
    </lineage>
</organism>
<feature type="transmembrane region" description="Helical" evidence="7">
    <location>
        <begin position="141"/>
        <end position="161"/>
    </location>
</feature>
<evidence type="ECO:0000256" key="2">
    <source>
        <dbReference type="ARBA" id="ARBA00022475"/>
    </source>
</evidence>
<keyword evidence="4 7" id="KW-1133">Transmembrane helix</keyword>
<evidence type="ECO:0000256" key="5">
    <source>
        <dbReference type="ARBA" id="ARBA00023136"/>
    </source>
</evidence>
<dbReference type="Proteomes" id="UP000522163">
    <property type="component" value="Unassembled WGS sequence"/>
</dbReference>
<keyword evidence="8" id="KW-0762">Sugar transport</keyword>
<dbReference type="Pfam" id="PF02653">
    <property type="entry name" value="BPD_transp_2"/>
    <property type="match status" value="1"/>
</dbReference>
<feature type="transmembrane region" description="Helical" evidence="7">
    <location>
        <begin position="235"/>
        <end position="253"/>
    </location>
</feature>
<feature type="transmembrane region" description="Helical" evidence="7">
    <location>
        <begin position="84"/>
        <end position="102"/>
    </location>
</feature>
<dbReference type="GO" id="GO:0022857">
    <property type="term" value="F:transmembrane transporter activity"/>
    <property type="evidence" value="ECO:0007669"/>
    <property type="project" value="InterPro"/>
</dbReference>
<comment type="subcellular location">
    <subcellularLocation>
        <location evidence="1">Cell membrane</location>
        <topology evidence="1">Multi-pass membrane protein</topology>
    </subcellularLocation>
</comment>
<feature type="transmembrane region" description="Helical" evidence="7">
    <location>
        <begin position="12"/>
        <end position="31"/>
    </location>
</feature>
<evidence type="ECO:0000256" key="3">
    <source>
        <dbReference type="ARBA" id="ARBA00022692"/>
    </source>
</evidence>
<evidence type="ECO:0000256" key="6">
    <source>
        <dbReference type="SAM" id="MobiDB-lite"/>
    </source>
</evidence>
<comment type="caution">
    <text evidence="8">The sequence shown here is derived from an EMBL/GenBank/DDBJ whole genome shotgun (WGS) entry which is preliminary data.</text>
</comment>